<evidence type="ECO:0000313" key="9">
    <source>
        <dbReference type="Proteomes" id="UP000815677"/>
    </source>
</evidence>
<feature type="region of interest" description="Disordered" evidence="6">
    <location>
        <begin position="747"/>
        <end position="783"/>
    </location>
</feature>
<evidence type="ECO:0000256" key="6">
    <source>
        <dbReference type="SAM" id="MobiDB-lite"/>
    </source>
</evidence>
<feature type="transmembrane region" description="Helical" evidence="7">
    <location>
        <begin position="708"/>
        <end position="724"/>
    </location>
</feature>
<name>A0ABQ0KWK3_MYCCL</name>
<dbReference type="Gene3D" id="1.20.1290.10">
    <property type="entry name" value="AhpD-like"/>
    <property type="match status" value="1"/>
</dbReference>
<dbReference type="Proteomes" id="UP000815677">
    <property type="component" value="Unassembled WGS sequence"/>
</dbReference>
<dbReference type="EMBL" id="DF838807">
    <property type="protein sequence ID" value="GAT43294.1"/>
    <property type="molecule type" value="Genomic_DNA"/>
</dbReference>
<feature type="transmembrane region" description="Helical" evidence="7">
    <location>
        <begin position="481"/>
        <end position="501"/>
    </location>
</feature>
<evidence type="ECO:0000256" key="1">
    <source>
        <dbReference type="ARBA" id="ARBA00004141"/>
    </source>
</evidence>
<organism evidence="8 9">
    <name type="scientific">Mycena chlorophos</name>
    <name type="common">Agaric fungus</name>
    <name type="synonym">Agaricus chlorophos</name>
    <dbReference type="NCBI Taxonomy" id="658473"/>
    <lineage>
        <taxon>Eukaryota</taxon>
        <taxon>Fungi</taxon>
        <taxon>Dikarya</taxon>
        <taxon>Basidiomycota</taxon>
        <taxon>Agaricomycotina</taxon>
        <taxon>Agaricomycetes</taxon>
        <taxon>Agaricomycetidae</taxon>
        <taxon>Agaricales</taxon>
        <taxon>Marasmiineae</taxon>
        <taxon>Mycenaceae</taxon>
        <taxon>Mycena</taxon>
    </lineage>
</organism>
<feature type="transmembrane region" description="Helical" evidence="7">
    <location>
        <begin position="641"/>
        <end position="664"/>
    </location>
</feature>
<dbReference type="PANTHER" id="PTHR43791:SF36">
    <property type="entry name" value="TRANSPORTER, PUTATIVE (AFU_ORTHOLOGUE AFUA_6G08340)-RELATED"/>
    <property type="match status" value="1"/>
</dbReference>
<gene>
    <name evidence="8" type="ORF">MCHLO_00983</name>
</gene>
<keyword evidence="3 7" id="KW-0812">Transmembrane</keyword>
<dbReference type="PANTHER" id="PTHR43791">
    <property type="entry name" value="PERMEASE-RELATED"/>
    <property type="match status" value="1"/>
</dbReference>
<accession>A0ABQ0KWK3</accession>
<feature type="compositionally biased region" description="Acidic residues" evidence="6">
    <location>
        <begin position="756"/>
        <end position="765"/>
    </location>
</feature>
<proteinExistence type="predicted"/>
<dbReference type="InterPro" id="IPR029032">
    <property type="entry name" value="AhpD-like"/>
</dbReference>
<evidence type="ECO:0000256" key="5">
    <source>
        <dbReference type="ARBA" id="ARBA00023136"/>
    </source>
</evidence>
<dbReference type="SUPFAM" id="SSF69118">
    <property type="entry name" value="AhpD-like"/>
    <property type="match status" value="1"/>
</dbReference>
<evidence type="ECO:0000256" key="2">
    <source>
        <dbReference type="ARBA" id="ARBA00022448"/>
    </source>
</evidence>
<comment type="subcellular location">
    <subcellularLocation>
        <location evidence="1">Membrane</location>
        <topology evidence="1">Multi-pass membrane protein</topology>
    </subcellularLocation>
</comment>
<evidence type="ECO:0000313" key="8">
    <source>
        <dbReference type="EMBL" id="GAT43294.1"/>
    </source>
</evidence>
<dbReference type="InterPro" id="IPR036259">
    <property type="entry name" value="MFS_trans_sf"/>
</dbReference>
<reference evidence="8" key="1">
    <citation type="submission" date="2014-09" db="EMBL/GenBank/DDBJ databases">
        <title>Genome sequence of the luminous mushroom Mycena chlorophos for searching fungal bioluminescence genes.</title>
        <authorList>
            <person name="Tanaka Y."/>
            <person name="Kasuga D."/>
            <person name="Oba Y."/>
            <person name="Hase S."/>
            <person name="Sato K."/>
            <person name="Oba Y."/>
            <person name="Sakakibara Y."/>
        </authorList>
    </citation>
    <scope>NUCLEOTIDE SEQUENCE</scope>
</reference>
<keyword evidence="5 7" id="KW-0472">Membrane</keyword>
<dbReference type="Gene3D" id="1.20.1250.20">
    <property type="entry name" value="MFS general substrate transporter like domains"/>
    <property type="match status" value="1"/>
</dbReference>
<dbReference type="Pfam" id="PF07690">
    <property type="entry name" value="MFS_1"/>
    <property type="match status" value="1"/>
</dbReference>
<evidence type="ECO:0000256" key="3">
    <source>
        <dbReference type="ARBA" id="ARBA00022692"/>
    </source>
</evidence>
<keyword evidence="2" id="KW-0813">Transport</keyword>
<dbReference type="SUPFAM" id="SSF103473">
    <property type="entry name" value="MFS general substrate transporter"/>
    <property type="match status" value="1"/>
</dbReference>
<evidence type="ECO:0000256" key="4">
    <source>
        <dbReference type="ARBA" id="ARBA00022989"/>
    </source>
</evidence>
<evidence type="ECO:0000256" key="7">
    <source>
        <dbReference type="SAM" id="Phobius"/>
    </source>
</evidence>
<keyword evidence="9" id="KW-1185">Reference proteome</keyword>
<sequence>MSFSTLLTRINALLPPTLPKSASYILPASTFTALGHPNLLGLLFTEIVQGTSESNARRVSLHFRDVLLKEWTLIGIPLVITGAASLGAAEKKLGLFPEHPLSTFANADWTRSTPPQPDERFGSASVLSARYHGASSSLDVAPDSPTSERGATHLRKLYREHLAGIMSTWGSHEADFRWLEESVIYGLFLSDHSVLSEVETSLVTTSAIMAQGLKAPSLWHLRGLRRIGVSKADVEAIARTVGECSAWAGGRAPGPTGEQDEIEARLDKAPDSELNASPGVNSNNRDGTYHQSLLGPKAKRAHFFSPLDKAYSDACHRDAETVEYTEEEERVVRRKIDLTVLTLIICSYIWNVRLDFAFRPVETNTESQYGQQQMDTGSQYLLCGLLPPRDARKRPSTIYRRQPFLLPDAQFLGNRVSFGGLREGIRGVTGSARTYGHRRSRHELALRISFCMTGTLPGAIGGLLAFGLVRAKTNLLEGWQFLFLIEAIPTIIMAFMILFFLPSFPFSATFLSPRERAIAQARLDRDQKPTSHGGMTGWQGFKAILADPNAWLFMLIYASFNVGVATVSYFLPTLILDLGYTAINAQGMTVAPYAVGWFMVVFQAWHSDRTKDRGWHVMASTAVSLVGYIILATSVQKSTGAAYFALFLVVGANYSLFPLVMSWAANTFSPTSKRGVGTAFIVSISNCVSIASPQIYYDPKDQYRHGHAISAGMLALSFLCAFALRTRLAYLNTRNAKILAERAVGGDRDAEKQPQVEEDDLEESAETGPFGEDGGTRTPWSSSSWTHTALSLKATVGVVGRTERFSSLNRVVPKGDPASSDVLNAFLALFVCLACWPRLSSSTPHQQPIITSTIPGEDHYRVKSTTTASAGILFVALLSR</sequence>
<feature type="transmembrane region" description="Helical" evidence="7">
    <location>
        <begin position="614"/>
        <end position="635"/>
    </location>
</feature>
<feature type="transmembrane region" description="Helical" evidence="7">
    <location>
        <begin position="583"/>
        <end position="602"/>
    </location>
</feature>
<protein>
    <submittedName>
        <fullName evidence="8">MFS general substrate transporter</fullName>
    </submittedName>
</protein>
<feature type="transmembrane region" description="Helical" evidence="7">
    <location>
        <begin position="444"/>
        <end position="469"/>
    </location>
</feature>
<dbReference type="InterPro" id="IPR011701">
    <property type="entry name" value="MFS"/>
</dbReference>
<feature type="transmembrane region" description="Helical" evidence="7">
    <location>
        <begin position="550"/>
        <end position="571"/>
    </location>
</feature>
<keyword evidence="4 7" id="KW-1133">Transmembrane helix</keyword>